<dbReference type="InterPro" id="IPR045886">
    <property type="entry name" value="ThiF/MoeB/HesA"/>
</dbReference>
<evidence type="ECO:0000256" key="2">
    <source>
        <dbReference type="ARBA" id="ARBA00022723"/>
    </source>
</evidence>
<keyword evidence="2" id="KW-0479">Metal-binding</keyword>
<feature type="domain" description="JAB" evidence="7">
    <location>
        <begin position="17"/>
        <end position="144"/>
    </location>
</feature>
<dbReference type="Pfam" id="PF00899">
    <property type="entry name" value="ThiF"/>
    <property type="match status" value="1"/>
</dbReference>
<name>A0A7C3PFT3_9CYAN</name>
<dbReference type="EMBL" id="DSRU01000200">
    <property type="protein sequence ID" value="HFM98775.1"/>
    <property type="molecule type" value="Genomic_DNA"/>
</dbReference>
<dbReference type="PANTHER" id="PTHR43267:SF1">
    <property type="entry name" value="TRNA THREONYLCARBAMOYLADENOSINE DEHYDRATASE"/>
    <property type="match status" value="1"/>
</dbReference>
<reference evidence="8" key="1">
    <citation type="journal article" date="2020" name="mSystems">
        <title>Genome- and Community-Level Interaction Insights into Carbon Utilization and Element Cycling Functions of Hydrothermarchaeota in Hydrothermal Sediment.</title>
        <authorList>
            <person name="Zhou Z."/>
            <person name="Liu Y."/>
            <person name="Xu W."/>
            <person name="Pan J."/>
            <person name="Luo Z.H."/>
            <person name="Li M."/>
        </authorList>
    </citation>
    <scope>NUCLEOTIDE SEQUENCE [LARGE SCALE GENOMIC DNA]</scope>
    <source>
        <strain evidence="8">SpSt-418</strain>
    </source>
</reference>
<dbReference type="GO" id="GO:0061503">
    <property type="term" value="F:tRNA threonylcarbamoyladenosine dehydratase"/>
    <property type="evidence" value="ECO:0007669"/>
    <property type="project" value="TreeGrafter"/>
</dbReference>
<keyword evidence="8" id="KW-0548">Nucleotidyltransferase</keyword>
<evidence type="ECO:0000259" key="7">
    <source>
        <dbReference type="Pfam" id="PF14464"/>
    </source>
</evidence>
<keyword evidence="1" id="KW-0645">Protease</keyword>
<dbReference type="AlphaFoldDB" id="A0A7C3PFT3"/>
<keyword evidence="3" id="KW-0378">Hydrolase</keyword>
<accession>A0A7C3PFT3</accession>
<dbReference type="GO" id="GO:0006508">
    <property type="term" value="P:proteolysis"/>
    <property type="evidence" value="ECO:0007669"/>
    <property type="project" value="UniProtKB-KW"/>
</dbReference>
<comment type="caution">
    <text evidence="8">The sequence shown here is derived from an EMBL/GenBank/DDBJ whole genome shotgun (WGS) entry which is preliminary data.</text>
</comment>
<evidence type="ECO:0000256" key="3">
    <source>
        <dbReference type="ARBA" id="ARBA00022801"/>
    </source>
</evidence>
<dbReference type="SUPFAM" id="SSF69572">
    <property type="entry name" value="Activating enzymes of the ubiquitin-like proteins"/>
    <property type="match status" value="1"/>
</dbReference>
<evidence type="ECO:0000259" key="6">
    <source>
        <dbReference type="Pfam" id="PF00899"/>
    </source>
</evidence>
<proteinExistence type="predicted"/>
<dbReference type="PANTHER" id="PTHR43267">
    <property type="entry name" value="TRNA THREONYLCARBAMOYLADENOSINE DEHYDRATASE"/>
    <property type="match status" value="1"/>
</dbReference>
<evidence type="ECO:0000313" key="8">
    <source>
        <dbReference type="EMBL" id="HFM98775.1"/>
    </source>
</evidence>
<organism evidence="8">
    <name type="scientific">Oscillatoriales cyanobacterium SpSt-418</name>
    <dbReference type="NCBI Taxonomy" id="2282169"/>
    <lineage>
        <taxon>Bacteria</taxon>
        <taxon>Bacillati</taxon>
        <taxon>Cyanobacteriota</taxon>
        <taxon>Cyanophyceae</taxon>
        <taxon>Oscillatoriophycideae</taxon>
        <taxon>Oscillatoriales</taxon>
    </lineage>
</organism>
<dbReference type="Gene3D" id="3.40.50.720">
    <property type="entry name" value="NAD(P)-binding Rossmann-like Domain"/>
    <property type="match status" value="1"/>
</dbReference>
<protein>
    <submittedName>
        <fullName evidence="8">ThiF family adenylyltransferase</fullName>
    </submittedName>
</protein>
<dbReference type="Pfam" id="PF14464">
    <property type="entry name" value="Prok-JAB"/>
    <property type="match status" value="1"/>
</dbReference>
<dbReference type="InterPro" id="IPR000594">
    <property type="entry name" value="ThiF_NAD_FAD-bd"/>
</dbReference>
<keyword evidence="5" id="KW-0482">Metalloprotease</keyword>
<dbReference type="GO" id="GO:0061504">
    <property type="term" value="P:cyclic threonylcarbamoyladenosine biosynthetic process"/>
    <property type="evidence" value="ECO:0007669"/>
    <property type="project" value="TreeGrafter"/>
</dbReference>
<evidence type="ECO:0000256" key="1">
    <source>
        <dbReference type="ARBA" id="ARBA00022670"/>
    </source>
</evidence>
<dbReference type="GO" id="GO:0008237">
    <property type="term" value="F:metallopeptidase activity"/>
    <property type="evidence" value="ECO:0007669"/>
    <property type="project" value="UniProtKB-KW"/>
</dbReference>
<evidence type="ECO:0000256" key="4">
    <source>
        <dbReference type="ARBA" id="ARBA00022833"/>
    </source>
</evidence>
<keyword evidence="8" id="KW-0808">Transferase</keyword>
<dbReference type="GO" id="GO:0046872">
    <property type="term" value="F:metal ion binding"/>
    <property type="evidence" value="ECO:0007669"/>
    <property type="project" value="UniProtKB-KW"/>
</dbReference>
<dbReference type="GO" id="GO:0008641">
    <property type="term" value="F:ubiquitin-like modifier activating enzyme activity"/>
    <property type="evidence" value="ECO:0007669"/>
    <property type="project" value="InterPro"/>
</dbReference>
<gene>
    <name evidence="8" type="ORF">ENR64_13660</name>
</gene>
<keyword evidence="4" id="KW-0862">Zinc</keyword>
<dbReference type="GO" id="GO:0016779">
    <property type="term" value="F:nucleotidyltransferase activity"/>
    <property type="evidence" value="ECO:0007669"/>
    <property type="project" value="UniProtKB-KW"/>
</dbReference>
<sequence length="475" mass="52694">MITTSLTASLTIQERHLNRLKEFLIHQDGVERAAYILCGESSSSLDPWTGHPHRKFFSYDILPVPEDEVLSSSDQHITWKTDSFVRTLKRAQEQGLTVALTHSHTGGFAEFSDQDDANEPDLVELAQHRNGESTTLLSLILTSDEKLVGRLWTTQQQWIPLRLISVVGESIRLHYPGRGQGQSSPILQRQALAFGRVLEQDLAMLRVGIVGCGGTGSATAMLLPKMGFRRTALFDKDIVEESNLNRLHGATQADVDAKRPKVEVIARSLTELGLGMQVKTYQSWIGDPECRDALKACDIIFGCTDDHAGRLLLNRYAYYYVTPVFDMGLAIEVSPSEPPEIKAMDGRVTALVPGHTCLLCRGVISPAIARDEALKRNNPTEYERRKAEAYVLGEGNPSPAVVLFTTDVAIMAIEELVHRLQGFRGENGSVAQRVRKFHLMEDRRQGANPDPYCPVCGSVEYWGRGDVDPFLNLVG</sequence>
<evidence type="ECO:0000256" key="5">
    <source>
        <dbReference type="ARBA" id="ARBA00023049"/>
    </source>
</evidence>
<dbReference type="InterPro" id="IPR028090">
    <property type="entry name" value="JAB_dom_prok"/>
</dbReference>
<dbReference type="CDD" id="cd01483">
    <property type="entry name" value="E1_enzyme_family"/>
    <property type="match status" value="1"/>
</dbReference>
<feature type="domain" description="THIF-type NAD/FAD binding fold" evidence="6">
    <location>
        <begin position="188"/>
        <end position="454"/>
    </location>
</feature>
<dbReference type="InterPro" id="IPR035985">
    <property type="entry name" value="Ubiquitin-activating_enz"/>
</dbReference>